<dbReference type="GO" id="GO:0030246">
    <property type="term" value="F:carbohydrate binding"/>
    <property type="evidence" value="ECO:0007669"/>
    <property type="project" value="UniProtKB-KW"/>
</dbReference>
<dbReference type="OrthoDB" id="3849876at2"/>
<evidence type="ECO:0000313" key="6">
    <source>
        <dbReference type="EMBL" id="TWF98005.1"/>
    </source>
</evidence>
<protein>
    <submittedName>
        <fullName evidence="6">Concanavalin A-like lectin/glucanase superfamily protein</fullName>
    </submittedName>
</protein>
<keyword evidence="7" id="KW-1185">Reference proteome</keyword>
<organism evidence="6 7">
    <name type="scientific">Kitasatospora viridis</name>
    <dbReference type="NCBI Taxonomy" id="281105"/>
    <lineage>
        <taxon>Bacteria</taxon>
        <taxon>Bacillati</taxon>
        <taxon>Actinomycetota</taxon>
        <taxon>Actinomycetes</taxon>
        <taxon>Kitasatosporales</taxon>
        <taxon>Streptomycetaceae</taxon>
        <taxon>Kitasatospora</taxon>
    </lineage>
</organism>
<evidence type="ECO:0000256" key="1">
    <source>
        <dbReference type="ARBA" id="ARBA00022729"/>
    </source>
</evidence>
<evidence type="ECO:0000256" key="3">
    <source>
        <dbReference type="SAM" id="MobiDB-lite"/>
    </source>
</evidence>
<sequence>MSEGNETPAEWTRGPARPGEGEPQPPHGGPGSVTPPQGGFGPPQGGFGPPPEWYGPAGGQPQPGAGGYGQPQPQAGGYGQPQPAAGGYGYPQPEPTKPNLLVPMGTGDQGGPDWAAMADAHERGARKKRRLRVGIALVGVLALAGAATVAVLHFTGKKSSSDQSVKPAPTGPAAPGECIAPTPAASAASNTNDASVGGGGQVGTVDGHTGSALTVHGTPDGYAESNSVVLNTCKSFTVSAVVRNDAPTGGRAAVSQGGDGFFSYYLGRDFWGDHNQWVFKVQTAASDSSSREALSTAPATTGQWTTLTGVYDAGNKSIALYVDGVLTQTTPVPGILSTNGPIEIGRARFKSQWTDSWSGSIADVQIWERPLAPDVIAQLAKTRSADVGPRASWYRY</sequence>
<keyword evidence="4" id="KW-0472">Membrane</keyword>
<feature type="compositionally biased region" description="Gly residues" evidence="3">
    <location>
        <begin position="38"/>
        <end position="47"/>
    </location>
</feature>
<dbReference type="Pfam" id="PF13385">
    <property type="entry name" value="Laminin_G_3"/>
    <property type="match status" value="1"/>
</dbReference>
<name>A0A561UF88_9ACTN</name>
<keyword evidence="4" id="KW-0812">Transmembrane</keyword>
<evidence type="ECO:0000313" key="7">
    <source>
        <dbReference type="Proteomes" id="UP000317940"/>
    </source>
</evidence>
<feature type="region of interest" description="Disordered" evidence="3">
    <location>
        <begin position="1"/>
        <end position="115"/>
    </location>
</feature>
<evidence type="ECO:0000259" key="5">
    <source>
        <dbReference type="SMART" id="SM00560"/>
    </source>
</evidence>
<dbReference type="InterPro" id="IPR013320">
    <property type="entry name" value="ConA-like_dom_sf"/>
</dbReference>
<dbReference type="SMART" id="SM00560">
    <property type="entry name" value="LamGL"/>
    <property type="match status" value="1"/>
</dbReference>
<evidence type="ECO:0000256" key="2">
    <source>
        <dbReference type="ARBA" id="ARBA00023157"/>
    </source>
</evidence>
<keyword evidence="2" id="KW-1015">Disulfide bond</keyword>
<dbReference type="InterPro" id="IPR006558">
    <property type="entry name" value="LamG-like"/>
</dbReference>
<feature type="region of interest" description="Disordered" evidence="3">
    <location>
        <begin position="156"/>
        <end position="218"/>
    </location>
</feature>
<feature type="compositionally biased region" description="Low complexity" evidence="3">
    <location>
        <begin position="180"/>
        <end position="192"/>
    </location>
</feature>
<dbReference type="Gene3D" id="2.60.120.200">
    <property type="match status" value="1"/>
</dbReference>
<evidence type="ECO:0000256" key="4">
    <source>
        <dbReference type="SAM" id="Phobius"/>
    </source>
</evidence>
<feature type="domain" description="LamG-like jellyroll fold" evidence="5">
    <location>
        <begin position="234"/>
        <end position="374"/>
    </location>
</feature>
<keyword evidence="4" id="KW-1133">Transmembrane helix</keyword>
<keyword evidence="1" id="KW-0732">Signal</keyword>
<dbReference type="EMBL" id="VIWT01000001">
    <property type="protein sequence ID" value="TWF98005.1"/>
    <property type="molecule type" value="Genomic_DNA"/>
</dbReference>
<gene>
    <name evidence="6" type="ORF">FHX73_111807</name>
</gene>
<feature type="transmembrane region" description="Helical" evidence="4">
    <location>
        <begin position="133"/>
        <end position="154"/>
    </location>
</feature>
<accession>A0A561UF88</accession>
<reference evidence="6 7" key="1">
    <citation type="submission" date="2019-06" db="EMBL/GenBank/DDBJ databases">
        <title>Sequencing the genomes of 1000 actinobacteria strains.</title>
        <authorList>
            <person name="Klenk H.-P."/>
        </authorList>
    </citation>
    <scope>NUCLEOTIDE SEQUENCE [LARGE SCALE GENOMIC DNA]</scope>
    <source>
        <strain evidence="6 7">DSM 44826</strain>
    </source>
</reference>
<dbReference type="SUPFAM" id="SSF49899">
    <property type="entry name" value="Concanavalin A-like lectins/glucanases"/>
    <property type="match status" value="1"/>
</dbReference>
<dbReference type="AlphaFoldDB" id="A0A561UF88"/>
<dbReference type="Proteomes" id="UP000317940">
    <property type="component" value="Unassembled WGS sequence"/>
</dbReference>
<proteinExistence type="predicted"/>
<comment type="caution">
    <text evidence="6">The sequence shown here is derived from an EMBL/GenBank/DDBJ whole genome shotgun (WGS) entry which is preliminary data.</text>
</comment>
<feature type="compositionally biased region" description="Low complexity" evidence="3">
    <location>
        <begin position="70"/>
        <end position="85"/>
    </location>
</feature>
<keyword evidence="6" id="KW-0430">Lectin</keyword>
<dbReference type="RefSeq" id="WP_145904496.1">
    <property type="nucleotide sequence ID" value="NZ_BAAAMZ010000013.1"/>
</dbReference>